<evidence type="ECO:0008006" key="12">
    <source>
        <dbReference type="Google" id="ProtNLM"/>
    </source>
</evidence>
<sequence length="146" mass="14160">MTLSHLAWYWPLAGGAMIGTAAGAYLLLLGRVAGISGLLAKTLGMTGDGGRSGAVLFLAGLALASGLALAARPIPLPALSANGTVVLVIAGLLVGYGTRLGAGCTSGHGVCGLGRASPRSVVATCVFMLVGMATATLVQITTGGPA</sequence>
<feature type="transmembrane region" description="Helical" evidence="9">
    <location>
        <begin position="121"/>
        <end position="140"/>
    </location>
</feature>
<evidence type="ECO:0000256" key="1">
    <source>
        <dbReference type="ARBA" id="ARBA00004429"/>
    </source>
</evidence>
<reference evidence="10 11" key="1">
    <citation type="submission" date="2017-06" db="EMBL/GenBank/DDBJ databases">
        <authorList>
            <person name="Kim H.J."/>
            <person name="Triplett B.A."/>
        </authorList>
    </citation>
    <scope>NUCLEOTIDE SEQUENCE [LARGE SCALE GENOMIC DNA]</scope>
    <source>
        <strain evidence="10 11">S18795</strain>
    </source>
</reference>
<keyword evidence="4" id="KW-0997">Cell inner membrane</keyword>
<keyword evidence="5 9" id="KW-0812">Transmembrane</keyword>
<name>A0A246KV64_9GAMM</name>
<evidence type="ECO:0000313" key="10">
    <source>
        <dbReference type="EMBL" id="OWR29241.1"/>
    </source>
</evidence>
<feature type="transmembrane region" description="Helical" evidence="9">
    <location>
        <begin position="54"/>
        <end position="74"/>
    </location>
</feature>
<protein>
    <recommendedName>
        <fullName evidence="12">YeeE/YedE family protein</fullName>
    </recommendedName>
</protein>
<evidence type="ECO:0000256" key="5">
    <source>
        <dbReference type="ARBA" id="ARBA00022692"/>
    </source>
</evidence>
<dbReference type="PANTHER" id="PTHR30574">
    <property type="entry name" value="INNER MEMBRANE PROTEIN YEDE"/>
    <property type="match status" value="1"/>
</dbReference>
<evidence type="ECO:0000256" key="6">
    <source>
        <dbReference type="ARBA" id="ARBA00022989"/>
    </source>
</evidence>
<evidence type="ECO:0000313" key="11">
    <source>
        <dbReference type="Proteomes" id="UP000197904"/>
    </source>
</evidence>
<organism evidence="10 11">
    <name type="scientific">Stenotrophomonas pavanii</name>
    <dbReference type="NCBI Taxonomy" id="487698"/>
    <lineage>
        <taxon>Bacteria</taxon>
        <taxon>Pseudomonadati</taxon>
        <taxon>Pseudomonadota</taxon>
        <taxon>Gammaproteobacteria</taxon>
        <taxon>Lysobacterales</taxon>
        <taxon>Lysobacteraceae</taxon>
        <taxon>Stenotrophomonas</taxon>
    </lineage>
</organism>
<dbReference type="PANTHER" id="PTHR30574:SF1">
    <property type="entry name" value="SULPHUR TRANSPORT DOMAIN-CONTAINING PROTEIN"/>
    <property type="match status" value="1"/>
</dbReference>
<comment type="subcellular location">
    <subcellularLocation>
        <location evidence="1">Cell inner membrane</location>
        <topology evidence="1">Multi-pass membrane protein</topology>
    </subcellularLocation>
</comment>
<dbReference type="RefSeq" id="WP_033834872.1">
    <property type="nucleotide sequence ID" value="NZ_CP083694.1"/>
</dbReference>
<dbReference type="AlphaFoldDB" id="A0A246KV64"/>
<dbReference type="EMBL" id="NIXP01000119">
    <property type="protein sequence ID" value="OWR29241.1"/>
    <property type="molecule type" value="Genomic_DNA"/>
</dbReference>
<keyword evidence="6 9" id="KW-1133">Transmembrane helix</keyword>
<evidence type="ECO:0000256" key="7">
    <source>
        <dbReference type="ARBA" id="ARBA00023136"/>
    </source>
</evidence>
<evidence type="ECO:0000256" key="2">
    <source>
        <dbReference type="ARBA" id="ARBA00022448"/>
    </source>
</evidence>
<feature type="transmembrane region" description="Helical" evidence="9">
    <location>
        <begin position="80"/>
        <end position="100"/>
    </location>
</feature>
<dbReference type="Proteomes" id="UP000197904">
    <property type="component" value="Unassembled WGS sequence"/>
</dbReference>
<proteinExistence type="inferred from homology"/>
<evidence type="ECO:0000256" key="9">
    <source>
        <dbReference type="SAM" id="Phobius"/>
    </source>
</evidence>
<comment type="similarity">
    <text evidence="8">Belongs to the TsuA/YedE (TC 9.B.102) family.</text>
</comment>
<accession>A0A246KV64</accession>
<gene>
    <name evidence="10" type="ORF">CEE55_17500</name>
</gene>
<keyword evidence="2" id="KW-0813">Transport</keyword>
<keyword evidence="3" id="KW-1003">Cell membrane</keyword>
<evidence type="ECO:0000256" key="8">
    <source>
        <dbReference type="ARBA" id="ARBA00035655"/>
    </source>
</evidence>
<evidence type="ECO:0000256" key="4">
    <source>
        <dbReference type="ARBA" id="ARBA00022519"/>
    </source>
</evidence>
<evidence type="ECO:0000256" key="3">
    <source>
        <dbReference type="ARBA" id="ARBA00022475"/>
    </source>
</evidence>
<dbReference type="InterPro" id="IPR007272">
    <property type="entry name" value="Sulf_transp_TsuA/YedE"/>
</dbReference>
<feature type="transmembrane region" description="Helical" evidence="9">
    <location>
        <begin position="12"/>
        <end position="33"/>
    </location>
</feature>
<dbReference type="GO" id="GO:0005886">
    <property type="term" value="C:plasma membrane"/>
    <property type="evidence" value="ECO:0007669"/>
    <property type="project" value="UniProtKB-SubCell"/>
</dbReference>
<comment type="caution">
    <text evidence="10">The sequence shown here is derived from an EMBL/GenBank/DDBJ whole genome shotgun (WGS) entry which is preliminary data.</text>
</comment>
<keyword evidence="7 9" id="KW-0472">Membrane</keyword>